<feature type="domain" description="Spore protein YkvP/CgeB glycosyl transferase-like" evidence="1">
    <location>
        <begin position="280"/>
        <end position="400"/>
    </location>
</feature>
<keyword evidence="3" id="KW-1185">Reference proteome</keyword>
<reference evidence="2" key="1">
    <citation type="submission" date="2018-03" db="EMBL/GenBank/DDBJ databases">
        <authorList>
            <person name="Nunes O.C."/>
            <person name="Lopes A.R."/>
            <person name="Froufe H."/>
            <person name="Munoz-Merida A."/>
            <person name="Barroso C."/>
            <person name="Egas C."/>
        </authorList>
    </citation>
    <scope>NUCLEOTIDE SEQUENCE</scope>
    <source>
        <strain evidence="2">ON4</strain>
    </source>
</reference>
<proteinExistence type="predicted"/>
<dbReference type="RefSeq" id="WP_026936395.1">
    <property type="nucleotide sequence ID" value="NZ_CP028426.1"/>
</dbReference>
<gene>
    <name evidence="2" type="ORF">C7K25_06195</name>
</gene>
<reference evidence="2" key="2">
    <citation type="journal article" date="2022" name="Sci. Rep.">
        <title>In silico prediction of the enzymes involved in the degradation of the herbicide molinate by Gulosibacter molinativorax ON4T.</title>
        <authorList>
            <person name="Lopes A.R."/>
            <person name="Bunin E."/>
            <person name="Viana A.T."/>
            <person name="Froufe H."/>
            <person name="Munoz-Merida A."/>
            <person name="Pinho D."/>
            <person name="Figueiredo J."/>
            <person name="Barroso C."/>
            <person name="Vaz-Moreira I."/>
            <person name="Bellanger X."/>
            <person name="Egas C."/>
            <person name="Nunes O.C."/>
        </authorList>
    </citation>
    <scope>NUCLEOTIDE SEQUENCE</scope>
    <source>
        <strain evidence="2">ON4</strain>
    </source>
</reference>
<accession>A0ABT7C6X0</accession>
<dbReference type="Pfam" id="PF13524">
    <property type="entry name" value="Glyco_trans_1_2"/>
    <property type="match status" value="1"/>
</dbReference>
<evidence type="ECO:0000313" key="2">
    <source>
        <dbReference type="EMBL" id="MDJ1370958.1"/>
    </source>
</evidence>
<dbReference type="EMBL" id="PXVD01000008">
    <property type="protein sequence ID" value="MDJ1370958.1"/>
    <property type="molecule type" value="Genomic_DNA"/>
</dbReference>
<protein>
    <submittedName>
        <fullName evidence="2">Glycosyltransferase</fullName>
    </submittedName>
</protein>
<name>A0ABT7C6X0_9MICO</name>
<dbReference type="InterPro" id="IPR055259">
    <property type="entry name" value="YkvP/CgeB_Glyco_trans-like"/>
</dbReference>
<evidence type="ECO:0000259" key="1">
    <source>
        <dbReference type="Pfam" id="PF13524"/>
    </source>
</evidence>
<dbReference type="SUPFAM" id="SSF53448">
    <property type="entry name" value="Nucleotide-diphospho-sugar transferases"/>
    <property type="match status" value="1"/>
</dbReference>
<sequence>MSEQNRAAKWRRALWHLRDGGIQRVKEWQRRERANENLPRSTELVGPVKNGKTKSEKPTLADKIPDYIPVDLPLTFPDIRVGVIMDDFSLSAWSHEFETVELTPKWWRQQIEKTPIDLLFVESAWHGNHGQWDFKLTGSNAPSPELRALVSYCNVQKIPTVFWNKEDPPHFDDFLDTARLFDAVFTSDANTLPEYREELEHDRIGVMSFAAAPAIHNPIRIPSVHQKRDVAFAGMYFAHKFPERRAQMDMLLGAANDVSGRMNKGLEIYSRFEGGDARYQFPKPLNKRVRGGLTYQKMLTAYRLHKVFLNVNSVTDSPSMCARRVFEITASGTPVVSAPSVAIPQFFPQDEVPVVDGKQEAGWLLRALVNSPHMRDRMVHKAQRRIWGNHTYAHRATQVLKAAGIEFPKDAVDPKPVTVMVSTNRPYQVDHVLRTVADQVGVPVQLAMLTHNFSINAREFKSKARDLGLENVILTSATNDVTLGGCLNRLVQMSDGEIIAKFDDDDYYGKYYLLDSSNALRFTNADLIGKQAVYVYLAAQDAMVLRSSEREHRWTTFLAGPTFVGPASTYRAIPFPQATRGEDSQFLKDLTNRGGRAYSSDRFNFIQQRGKQAHTWQVNDLEVLANSRVESYGINRQHSFV</sequence>
<dbReference type="Proteomes" id="UP001170379">
    <property type="component" value="Unassembled WGS sequence"/>
</dbReference>
<organism evidence="2 3">
    <name type="scientific">Gulosibacter molinativorax</name>
    <dbReference type="NCBI Taxonomy" id="256821"/>
    <lineage>
        <taxon>Bacteria</taxon>
        <taxon>Bacillati</taxon>
        <taxon>Actinomycetota</taxon>
        <taxon>Actinomycetes</taxon>
        <taxon>Micrococcales</taxon>
        <taxon>Microbacteriaceae</taxon>
        <taxon>Gulosibacter</taxon>
    </lineage>
</organism>
<dbReference type="InterPro" id="IPR029044">
    <property type="entry name" value="Nucleotide-diphossugar_trans"/>
</dbReference>
<comment type="caution">
    <text evidence="2">The sequence shown here is derived from an EMBL/GenBank/DDBJ whole genome shotgun (WGS) entry which is preliminary data.</text>
</comment>
<evidence type="ECO:0000313" key="3">
    <source>
        <dbReference type="Proteomes" id="UP001170379"/>
    </source>
</evidence>